<dbReference type="HOGENOM" id="CLU_000604_1_23_2"/>
<evidence type="ECO:0000256" key="2">
    <source>
        <dbReference type="ARBA" id="ARBA00022448"/>
    </source>
</evidence>
<dbReference type="GO" id="GO:0016151">
    <property type="term" value="F:nickel cation binding"/>
    <property type="evidence" value="ECO:0007669"/>
    <property type="project" value="InterPro"/>
</dbReference>
<comment type="subcellular location">
    <subcellularLocation>
        <location evidence="1">Cell membrane</location>
        <topology evidence="1">Peripheral membrane protein</topology>
    </subcellularLocation>
</comment>
<dbReference type="GO" id="GO:0005886">
    <property type="term" value="C:plasma membrane"/>
    <property type="evidence" value="ECO:0007669"/>
    <property type="project" value="UniProtKB-SubCell"/>
</dbReference>
<dbReference type="EMBL" id="CP009507">
    <property type="protein sequence ID" value="AKB32936.1"/>
    <property type="molecule type" value="Genomic_DNA"/>
</dbReference>
<dbReference type="CDD" id="cd03257">
    <property type="entry name" value="ABC_NikE_OppD_transporters"/>
    <property type="match status" value="1"/>
</dbReference>
<evidence type="ECO:0000256" key="7">
    <source>
        <dbReference type="ARBA" id="ARBA00022840"/>
    </source>
</evidence>
<dbReference type="InterPro" id="IPR014138">
    <property type="entry name" value="Nickel_NikD"/>
</dbReference>
<feature type="domain" description="ABC transporter" evidence="16">
    <location>
        <begin position="18"/>
        <end position="266"/>
    </location>
</feature>
<evidence type="ECO:0000259" key="16">
    <source>
        <dbReference type="PROSITE" id="PS50893"/>
    </source>
</evidence>
<keyword evidence="3" id="KW-1003">Cell membrane</keyword>
<dbReference type="EC" id="7.2.2.11" evidence="13"/>
<keyword evidence="4" id="KW-0997">Cell inner membrane</keyword>
<keyword evidence="11" id="KW-0472">Membrane</keyword>
<dbReference type="Proteomes" id="UP000033092">
    <property type="component" value="Chromosome"/>
</dbReference>
<keyword evidence="8" id="KW-1278">Translocase</keyword>
<dbReference type="InterPro" id="IPR003593">
    <property type="entry name" value="AAA+_ATPase"/>
</dbReference>
<dbReference type="SMART" id="SM00382">
    <property type="entry name" value="AAA"/>
    <property type="match status" value="1"/>
</dbReference>
<comment type="catalytic activity">
    <reaction evidence="15">
        <text>Ni(2+)(out) + ATP + H2O = Ni(2+)(in) + ADP + phosphate + H(+)</text>
        <dbReference type="Rhea" id="RHEA:15557"/>
        <dbReference type="ChEBI" id="CHEBI:15377"/>
        <dbReference type="ChEBI" id="CHEBI:15378"/>
        <dbReference type="ChEBI" id="CHEBI:30616"/>
        <dbReference type="ChEBI" id="CHEBI:43474"/>
        <dbReference type="ChEBI" id="CHEBI:49786"/>
        <dbReference type="ChEBI" id="CHEBI:456216"/>
        <dbReference type="EC" id="7.2.2.11"/>
    </reaction>
    <physiologicalReaction direction="left-to-right" evidence="15">
        <dbReference type="Rhea" id="RHEA:15558"/>
    </physiologicalReaction>
</comment>
<dbReference type="GeneID" id="41606338"/>
<dbReference type="PATRIC" id="fig|1434119.4.peg.2936"/>
<accession>A0A0E3LB06</accession>
<name>A0A0E3LB06_9EURY</name>
<evidence type="ECO:0000256" key="15">
    <source>
        <dbReference type="ARBA" id="ARBA00048610"/>
    </source>
</evidence>
<dbReference type="InterPro" id="IPR050388">
    <property type="entry name" value="ABC_Ni/Peptide_Import"/>
</dbReference>
<dbReference type="InterPro" id="IPR017871">
    <property type="entry name" value="ABC_transporter-like_CS"/>
</dbReference>
<evidence type="ECO:0000313" key="18">
    <source>
        <dbReference type="Proteomes" id="UP000033092"/>
    </source>
</evidence>
<organism evidence="17 18">
    <name type="scientific">Methanosarcina siciliae HI350</name>
    <dbReference type="NCBI Taxonomy" id="1434119"/>
    <lineage>
        <taxon>Archaea</taxon>
        <taxon>Methanobacteriati</taxon>
        <taxon>Methanobacteriota</taxon>
        <taxon>Stenosarchaea group</taxon>
        <taxon>Methanomicrobia</taxon>
        <taxon>Methanosarcinales</taxon>
        <taxon>Methanosarcinaceae</taxon>
        <taxon>Methanosarcina</taxon>
    </lineage>
</organism>
<dbReference type="PANTHER" id="PTHR43297:SF13">
    <property type="entry name" value="NICKEL ABC TRANSPORTER, ATP-BINDING PROTEIN"/>
    <property type="match status" value="1"/>
</dbReference>
<evidence type="ECO:0000256" key="11">
    <source>
        <dbReference type="ARBA" id="ARBA00023136"/>
    </source>
</evidence>
<dbReference type="KEGG" id="msz:MSSIH_2246"/>
<keyword evidence="9" id="KW-0406">Ion transport</keyword>
<dbReference type="GO" id="GO:0016887">
    <property type="term" value="F:ATP hydrolysis activity"/>
    <property type="evidence" value="ECO:0007669"/>
    <property type="project" value="InterPro"/>
</dbReference>
<evidence type="ECO:0000256" key="3">
    <source>
        <dbReference type="ARBA" id="ARBA00022475"/>
    </source>
</evidence>
<gene>
    <name evidence="17" type="ORF">MSSIH_2246</name>
</gene>
<evidence type="ECO:0000256" key="1">
    <source>
        <dbReference type="ARBA" id="ARBA00004202"/>
    </source>
</evidence>
<proteinExistence type="predicted"/>
<dbReference type="PANTHER" id="PTHR43297">
    <property type="entry name" value="OLIGOPEPTIDE TRANSPORT ATP-BINDING PROTEIN APPD"/>
    <property type="match status" value="1"/>
</dbReference>
<sequence>MQYKTEQGAQSEKAALDIRGLSLDYVMPDQNIHAVVDFNLVAKMGKITALVGESGSGKSTVALAVMGIQDKNAVISSGEIYLAGTDVLSIPKKDMRSYISNHAGIIFQDPIDSLNPLLTVGEQLMETILIHEKITKRQARAIALNQLLAVSLPQPEELMKKYPFMLSGGMCQRVMIAIASVFHPPLLIADEPTTALDVTVQAQILHQLDSMRKRDGTAILLITHDLGVVAEIADEVCIMKDGQIVERGTVDDIFYNPQNMYTRKLLAAAL</sequence>
<evidence type="ECO:0000256" key="14">
    <source>
        <dbReference type="ARBA" id="ARBA00044143"/>
    </source>
</evidence>
<keyword evidence="10" id="KW-0921">Nickel transport</keyword>
<dbReference type="Pfam" id="PF00005">
    <property type="entry name" value="ABC_tran"/>
    <property type="match status" value="1"/>
</dbReference>
<keyword evidence="6" id="KW-0547">Nucleotide-binding</keyword>
<keyword evidence="7 17" id="KW-0067">ATP-binding</keyword>
<evidence type="ECO:0000256" key="9">
    <source>
        <dbReference type="ARBA" id="ARBA00023065"/>
    </source>
</evidence>
<dbReference type="Gene3D" id="3.40.50.300">
    <property type="entry name" value="P-loop containing nucleotide triphosphate hydrolases"/>
    <property type="match status" value="1"/>
</dbReference>
<evidence type="ECO:0000256" key="13">
    <source>
        <dbReference type="ARBA" id="ARBA00039098"/>
    </source>
</evidence>
<keyword evidence="5" id="KW-0533">Nickel</keyword>
<dbReference type="GO" id="GO:0015413">
    <property type="term" value="F:ABC-type nickel transporter activity"/>
    <property type="evidence" value="ECO:0007669"/>
    <property type="project" value="UniProtKB-EC"/>
</dbReference>
<evidence type="ECO:0000256" key="12">
    <source>
        <dbReference type="ARBA" id="ARBA00038669"/>
    </source>
</evidence>
<dbReference type="PROSITE" id="PS00211">
    <property type="entry name" value="ABC_TRANSPORTER_1"/>
    <property type="match status" value="1"/>
</dbReference>
<dbReference type="NCBIfam" id="TIGR02770">
    <property type="entry name" value="nickel_nikD"/>
    <property type="match status" value="1"/>
</dbReference>
<keyword evidence="2" id="KW-0813">Transport</keyword>
<dbReference type="PROSITE" id="PS50893">
    <property type="entry name" value="ABC_TRANSPORTER_2"/>
    <property type="match status" value="1"/>
</dbReference>
<evidence type="ECO:0000313" key="17">
    <source>
        <dbReference type="EMBL" id="AKB32936.1"/>
    </source>
</evidence>
<dbReference type="InterPro" id="IPR003439">
    <property type="entry name" value="ABC_transporter-like_ATP-bd"/>
</dbReference>
<dbReference type="GO" id="GO:0005524">
    <property type="term" value="F:ATP binding"/>
    <property type="evidence" value="ECO:0007669"/>
    <property type="project" value="UniProtKB-KW"/>
</dbReference>
<comment type="subunit">
    <text evidence="12">The complex is composed of two ATP-binding proteins (NikD and NikE), two transmembrane proteins (NikB and NikC) and a solute-binding protein (NikA).</text>
</comment>
<evidence type="ECO:0000256" key="8">
    <source>
        <dbReference type="ARBA" id="ARBA00022967"/>
    </source>
</evidence>
<reference evidence="17 18" key="1">
    <citation type="submission" date="2014-07" db="EMBL/GenBank/DDBJ databases">
        <title>Methanogenic archaea and the global carbon cycle.</title>
        <authorList>
            <person name="Henriksen J.R."/>
            <person name="Luke J."/>
            <person name="Reinhart S."/>
            <person name="Benedict M.N."/>
            <person name="Youngblut N.D."/>
            <person name="Metcalf M.E."/>
            <person name="Whitaker R.J."/>
            <person name="Metcalf W.W."/>
        </authorList>
    </citation>
    <scope>NUCLEOTIDE SEQUENCE [LARGE SCALE GENOMIC DNA]</scope>
    <source>
        <strain evidence="17 18">HI350</strain>
    </source>
</reference>
<dbReference type="RefSeq" id="WP_148705528.1">
    <property type="nucleotide sequence ID" value="NZ_CP009507.1"/>
</dbReference>
<evidence type="ECO:0000256" key="10">
    <source>
        <dbReference type="ARBA" id="ARBA00023112"/>
    </source>
</evidence>
<dbReference type="InterPro" id="IPR027417">
    <property type="entry name" value="P-loop_NTPase"/>
</dbReference>
<evidence type="ECO:0000256" key="5">
    <source>
        <dbReference type="ARBA" id="ARBA00022596"/>
    </source>
</evidence>
<protein>
    <recommendedName>
        <fullName evidence="14">Nickel import system ATP-binding protein NikD</fullName>
        <ecNumber evidence="13">7.2.2.11</ecNumber>
    </recommendedName>
</protein>
<evidence type="ECO:0000256" key="4">
    <source>
        <dbReference type="ARBA" id="ARBA00022519"/>
    </source>
</evidence>
<evidence type="ECO:0000256" key="6">
    <source>
        <dbReference type="ARBA" id="ARBA00022741"/>
    </source>
</evidence>
<dbReference type="AlphaFoldDB" id="A0A0E3LB06"/>
<dbReference type="SUPFAM" id="SSF52540">
    <property type="entry name" value="P-loop containing nucleoside triphosphate hydrolases"/>
    <property type="match status" value="1"/>
</dbReference>